<dbReference type="GO" id="GO:0051082">
    <property type="term" value="F:unfolded protein binding"/>
    <property type="evidence" value="ECO:0007669"/>
    <property type="project" value="UniProtKB-UniRule"/>
</dbReference>
<keyword evidence="9" id="KW-1185">Reference proteome</keyword>
<dbReference type="PIRSF" id="PIRSF036402">
    <property type="entry name" value="Ureas_acces_UreE"/>
    <property type="match status" value="1"/>
</dbReference>
<proteinExistence type="inferred from homology"/>
<comment type="caution">
    <text evidence="8">The sequence shown here is derived from an EMBL/GenBank/DDBJ whole genome shotgun (WGS) entry which is preliminary data.</text>
</comment>
<dbReference type="InterPro" id="IPR004029">
    <property type="entry name" value="UreE_N"/>
</dbReference>
<feature type="region of interest" description="Disordered" evidence="6">
    <location>
        <begin position="142"/>
        <end position="192"/>
    </location>
</feature>
<dbReference type="Gene3D" id="3.30.70.790">
    <property type="entry name" value="UreE, C-terminal domain"/>
    <property type="match status" value="1"/>
</dbReference>
<dbReference type="RefSeq" id="WP_009570810.1">
    <property type="nucleotide sequence ID" value="NZ_AMRK01000002.1"/>
</dbReference>
<dbReference type="InterPro" id="IPR036118">
    <property type="entry name" value="UreE_N_sf"/>
</dbReference>
<evidence type="ECO:0000256" key="2">
    <source>
        <dbReference type="ARBA" id="ARBA00022490"/>
    </source>
</evidence>
<evidence type="ECO:0000256" key="6">
    <source>
        <dbReference type="SAM" id="MobiDB-lite"/>
    </source>
</evidence>
<comment type="similarity">
    <text evidence="5">Belongs to the UreE family.</text>
</comment>
<dbReference type="GO" id="GO:0016151">
    <property type="term" value="F:nickel cation binding"/>
    <property type="evidence" value="ECO:0007669"/>
    <property type="project" value="UniProtKB-UniRule"/>
</dbReference>
<dbReference type="STRING" id="1208323.B30_04382"/>
<gene>
    <name evidence="5" type="primary">ureE</name>
    <name evidence="8" type="ORF">B30_04382</name>
</gene>
<protein>
    <recommendedName>
        <fullName evidence="5">Urease accessory protein UreE</fullName>
    </recommendedName>
</protein>
<keyword evidence="4 5" id="KW-0143">Chaperone</keyword>
<dbReference type="SMART" id="SM00988">
    <property type="entry name" value="UreE_N"/>
    <property type="match status" value="1"/>
</dbReference>
<comment type="subcellular location">
    <subcellularLocation>
        <location evidence="1 5">Cytoplasm</location>
    </subcellularLocation>
</comment>
<dbReference type="SUPFAM" id="SSF69737">
    <property type="entry name" value="Urease metallochaperone UreE, C-terminal domain"/>
    <property type="match status" value="1"/>
</dbReference>
<evidence type="ECO:0000256" key="4">
    <source>
        <dbReference type="ARBA" id="ARBA00023186"/>
    </source>
</evidence>
<dbReference type="Pfam" id="PF05194">
    <property type="entry name" value="UreE_C"/>
    <property type="match status" value="1"/>
</dbReference>
<dbReference type="InterPro" id="IPR012406">
    <property type="entry name" value="UreE"/>
</dbReference>
<dbReference type="InterPro" id="IPR007864">
    <property type="entry name" value="UreE_C_dom"/>
</dbReference>
<keyword evidence="2 5" id="KW-0963">Cytoplasm</keyword>
<dbReference type="Proteomes" id="UP000006762">
    <property type="component" value="Unassembled WGS sequence"/>
</dbReference>
<dbReference type="GO" id="GO:0065003">
    <property type="term" value="P:protein-containing complex assembly"/>
    <property type="evidence" value="ECO:0007669"/>
    <property type="project" value="InterPro"/>
</dbReference>
<dbReference type="eggNOG" id="COG2371">
    <property type="taxonomic scope" value="Bacteria"/>
</dbReference>
<evidence type="ECO:0000259" key="7">
    <source>
        <dbReference type="SMART" id="SM00988"/>
    </source>
</evidence>
<dbReference type="PATRIC" id="fig|1208323.3.peg.902"/>
<dbReference type="AlphaFoldDB" id="K2JSB6"/>
<evidence type="ECO:0000256" key="5">
    <source>
        <dbReference type="HAMAP-Rule" id="MF_00822"/>
    </source>
</evidence>
<keyword evidence="3 5" id="KW-0533">Nickel</keyword>
<evidence type="ECO:0000256" key="1">
    <source>
        <dbReference type="ARBA" id="ARBA00004496"/>
    </source>
</evidence>
<dbReference type="EMBL" id="AMRK01000002">
    <property type="protein sequence ID" value="EKE73269.1"/>
    <property type="molecule type" value="Genomic_DNA"/>
</dbReference>
<sequence>MSAMKAFDVLPGGGSGATDTVSDTVALTYDQRLVRRKKLMTAAGEAIFLDLPQTISLQAGDGIRLEDGRVIGVVAAEEALLAITGDTVTRYAWHIGNRHTPCEIAPDRLIIQRDPVLKAMLEQLGAEVHDIIAPFSPEGGAYGHGRTMGHEHGGHEHMGHVHGDHGHDHPHTHNHDHHHEHAHDHSHDHPHD</sequence>
<accession>K2JSB6</accession>
<evidence type="ECO:0000313" key="8">
    <source>
        <dbReference type="EMBL" id="EKE73269.1"/>
    </source>
</evidence>
<feature type="domain" description="UreE urease accessory N-terminal" evidence="7">
    <location>
        <begin position="4"/>
        <end position="71"/>
    </location>
</feature>
<dbReference type="Pfam" id="PF02814">
    <property type="entry name" value="UreE_N"/>
    <property type="match status" value="1"/>
</dbReference>
<dbReference type="GO" id="GO:0006457">
    <property type="term" value="P:protein folding"/>
    <property type="evidence" value="ECO:0007669"/>
    <property type="project" value="InterPro"/>
</dbReference>
<organism evidence="8 9">
    <name type="scientific">Celeribacter baekdonensis B30</name>
    <dbReference type="NCBI Taxonomy" id="1208323"/>
    <lineage>
        <taxon>Bacteria</taxon>
        <taxon>Pseudomonadati</taxon>
        <taxon>Pseudomonadota</taxon>
        <taxon>Alphaproteobacteria</taxon>
        <taxon>Rhodobacterales</taxon>
        <taxon>Roseobacteraceae</taxon>
        <taxon>Celeribacter</taxon>
    </lineage>
</organism>
<dbReference type="SUPFAM" id="SSF69287">
    <property type="entry name" value="Urease metallochaperone UreE, N-terminal domain"/>
    <property type="match status" value="1"/>
</dbReference>
<comment type="function">
    <text evidence="5">Involved in urease metallocenter assembly. Binds nickel. Probably functions as a nickel donor during metallocenter assembly.</text>
</comment>
<dbReference type="GO" id="GO:0019627">
    <property type="term" value="P:urea metabolic process"/>
    <property type="evidence" value="ECO:0007669"/>
    <property type="project" value="InterPro"/>
</dbReference>
<dbReference type="HAMAP" id="MF_00822">
    <property type="entry name" value="UreE"/>
    <property type="match status" value="1"/>
</dbReference>
<dbReference type="OrthoDB" id="9802215at2"/>
<dbReference type="GO" id="GO:0005737">
    <property type="term" value="C:cytoplasm"/>
    <property type="evidence" value="ECO:0007669"/>
    <property type="project" value="UniProtKB-SubCell"/>
</dbReference>
<reference evidence="8 9" key="1">
    <citation type="submission" date="2012-09" db="EMBL/GenBank/DDBJ databases">
        <title>Celeribacter baekdonensis B30 Genome Sequencing.</title>
        <authorList>
            <person name="Wang W."/>
        </authorList>
    </citation>
    <scope>NUCLEOTIDE SEQUENCE [LARGE SCALE GENOMIC DNA]</scope>
    <source>
        <strain evidence="8 9">B30</strain>
    </source>
</reference>
<name>K2JSB6_9RHOB</name>
<feature type="compositionally biased region" description="Basic and acidic residues" evidence="6">
    <location>
        <begin position="148"/>
        <end position="192"/>
    </location>
</feature>
<evidence type="ECO:0000256" key="3">
    <source>
        <dbReference type="ARBA" id="ARBA00022596"/>
    </source>
</evidence>
<dbReference type="Gene3D" id="2.60.260.20">
    <property type="entry name" value="Urease metallochaperone UreE, N-terminal domain"/>
    <property type="match status" value="1"/>
</dbReference>
<evidence type="ECO:0000313" key="9">
    <source>
        <dbReference type="Proteomes" id="UP000006762"/>
    </source>
</evidence>